<dbReference type="Pfam" id="PF09346">
    <property type="entry name" value="SMI1_KNR4"/>
    <property type="match status" value="1"/>
</dbReference>
<organism evidence="2 3">
    <name type="scientific">Paenibacillus harenae</name>
    <dbReference type="NCBI Taxonomy" id="306543"/>
    <lineage>
        <taxon>Bacteria</taxon>
        <taxon>Bacillati</taxon>
        <taxon>Bacillota</taxon>
        <taxon>Bacilli</taxon>
        <taxon>Bacillales</taxon>
        <taxon>Paenibacillaceae</taxon>
        <taxon>Paenibacillus</taxon>
    </lineage>
</organism>
<reference evidence="2 3" key="1">
    <citation type="submission" date="2023-07" db="EMBL/GenBank/DDBJ databases">
        <title>Sorghum-associated microbial communities from plants grown in Nebraska, USA.</title>
        <authorList>
            <person name="Schachtman D."/>
        </authorList>
    </citation>
    <scope>NUCLEOTIDE SEQUENCE [LARGE SCALE GENOMIC DNA]</scope>
    <source>
        <strain evidence="2 3">CC482</strain>
    </source>
</reference>
<dbReference type="Gene3D" id="3.40.1580.10">
    <property type="entry name" value="SMI1/KNR4-like"/>
    <property type="match status" value="1"/>
</dbReference>
<feature type="domain" description="Knr4/Smi1-like" evidence="1">
    <location>
        <begin position="15"/>
        <end position="125"/>
    </location>
</feature>
<dbReference type="InterPro" id="IPR037883">
    <property type="entry name" value="Knr4/Smi1-like_sf"/>
</dbReference>
<name>A0ABT9TTH7_PAEHA</name>
<dbReference type="InterPro" id="IPR018958">
    <property type="entry name" value="Knr4/Smi1-like_dom"/>
</dbReference>
<comment type="caution">
    <text evidence="2">The sequence shown here is derived from an EMBL/GenBank/DDBJ whole genome shotgun (WGS) entry which is preliminary data.</text>
</comment>
<dbReference type="SMART" id="SM00860">
    <property type="entry name" value="SMI1_KNR4"/>
    <property type="match status" value="1"/>
</dbReference>
<dbReference type="Proteomes" id="UP001229346">
    <property type="component" value="Unassembled WGS sequence"/>
</dbReference>
<evidence type="ECO:0000313" key="2">
    <source>
        <dbReference type="EMBL" id="MDQ0110643.1"/>
    </source>
</evidence>
<dbReference type="RefSeq" id="WP_307199904.1">
    <property type="nucleotide sequence ID" value="NZ_JAUSSU010000001.1"/>
</dbReference>
<dbReference type="SUPFAM" id="SSF160631">
    <property type="entry name" value="SMI1/KNR4-like"/>
    <property type="match status" value="1"/>
</dbReference>
<sequence>MIDLSKFPNLIPNKPVSLNEMKEVEESMNIILPNVYKELLKETNGFSVGGGLLIYGTEDIIERNETWEVKEYAEGYVSIGDDGGGNVFLMLQGEQEIEVISVDSGDMNPKNARKLASNLIDWINGGCTPKEQTAVDFESPDSCKILLIKAPDGGLKDLIKIKKVLGIEIPTSELLEGAKHPPSILSYKFPYGKAKKLVEKLGEIGDCLSLEGID</sequence>
<gene>
    <name evidence="2" type="ORF">J2T15_000059</name>
</gene>
<accession>A0ABT9TTH7</accession>
<proteinExistence type="predicted"/>
<evidence type="ECO:0000259" key="1">
    <source>
        <dbReference type="SMART" id="SM00860"/>
    </source>
</evidence>
<protein>
    <recommendedName>
        <fullName evidence="1">Knr4/Smi1-like domain-containing protein</fullName>
    </recommendedName>
</protein>
<dbReference type="EMBL" id="JAUSSU010000001">
    <property type="protein sequence ID" value="MDQ0110643.1"/>
    <property type="molecule type" value="Genomic_DNA"/>
</dbReference>
<evidence type="ECO:0000313" key="3">
    <source>
        <dbReference type="Proteomes" id="UP001229346"/>
    </source>
</evidence>
<keyword evidence="3" id="KW-1185">Reference proteome</keyword>